<evidence type="ECO:0000256" key="1">
    <source>
        <dbReference type="SAM" id="Phobius"/>
    </source>
</evidence>
<evidence type="ECO:0000313" key="5">
    <source>
        <dbReference type="Proteomes" id="UP001143400"/>
    </source>
</evidence>
<reference evidence="3 4" key="2">
    <citation type="submission" date="2021-01" db="EMBL/GenBank/DDBJ databases">
        <title>Genomic Encyclopedia of Type Strains, Phase IV (KMG-IV): sequencing the most valuable type-strain genomes for metagenomic binning, comparative biology and taxonomic classification.</title>
        <authorList>
            <person name="Goeker M."/>
        </authorList>
    </citation>
    <scope>NUCLEOTIDE SEQUENCE [LARGE SCALE GENOMIC DNA]</scope>
    <source>
        <strain evidence="3 4">DSM 6130</strain>
    </source>
</reference>
<evidence type="ECO:0000313" key="3">
    <source>
        <dbReference type="EMBL" id="MBM7852026.1"/>
    </source>
</evidence>
<evidence type="ECO:0000313" key="4">
    <source>
        <dbReference type="Proteomes" id="UP000758856"/>
    </source>
</evidence>
<dbReference type="EMBL" id="BSFF01000003">
    <property type="protein sequence ID" value="GLK56231.1"/>
    <property type="molecule type" value="Genomic_DNA"/>
</dbReference>
<feature type="transmembrane region" description="Helical" evidence="1">
    <location>
        <begin position="6"/>
        <end position="26"/>
    </location>
</feature>
<keyword evidence="4" id="KW-1185">Reference proteome</keyword>
<sequence>MIFPLVSWAAIYFVIWWITLFAILPFGMRTQLDAGEVIPGTEPSAPIRPRGWRIIGLTTLAATGVFLFVFWLLTQNHFTLDDVPFFPKFEQV</sequence>
<keyword evidence="1" id="KW-0472">Membrane</keyword>
<dbReference type="Proteomes" id="UP000758856">
    <property type="component" value="Unassembled WGS sequence"/>
</dbReference>
<dbReference type="InterPro" id="IPR009935">
    <property type="entry name" value="DUF1467"/>
</dbReference>
<dbReference type="EMBL" id="JAFBCY010000003">
    <property type="protein sequence ID" value="MBM7852026.1"/>
    <property type="molecule type" value="Genomic_DNA"/>
</dbReference>
<dbReference type="RefSeq" id="WP_204950456.1">
    <property type="nucleotide sequence ID" value="NZ_BSFF01000003.1"/>
</dbReference>
<organism evidence="2 5">
    <name type="scientific">Methylopila capsulata</name>
    <dbReference type="NCBI Taxonomy" id="61654"/>
    <lineage>
        <taxon>Bacteria</taxon>
        <taxon>Pseudomonadati</taxon>
        <taxon>Pseudomonadota</taxon>
        <taxon>Alphaproteobacteria</taxon>
        <taxon>Hyphomicrobiales</taxon>
        <taxon>Methylopilaceae</taxon>
        <taxon>Methylopila</taxon>
    </lineage>
</organism>
<protein>
    <submittedName>
        <fullName evidence="2">Membrane protein</fullName>
    </submittedName>
    <submittedName>
        <fullName evidence="3">Secreted protein</fullName>
    </submittedName>
</protein>
<accession>A0A9W6MSP3</accession>
<reference evidence="2" key="1">
    <citation type="journal article" date="2014" name="Int. J. Syst. Evol. Microbiol.">
        <title>Complete genome sequence of Corynebacterium casei LMG S-19264T (=DSM 44701T), isolated from a smear-ripened cheese.</title>
        <authorList>
            <consortium name="US DOE Joint Genome Institute (JGI-PGF)"/>
            <person name="Walter F."/>
            <person name="Albersmeier A."/>
            <person name="Kalinowski J."/>
            <person name="Ruckert C."/>
        </authorList>
    </citation>
    <scope>NUCLEOTIDE SEQUENCE</scope>
    <source>
        <strain evidence="2">VKM B-1606</strain>
    </source>
</reference>
<reference evidence="2" key="3">
    <citation type="submission" date="2023-01" db="EMBL/GenBank/DDBJ databases">
        <authorList>
            <person name="Sun Q."/>
            <person name="Evtushenko L."/>
        </authorList>
    </citation>
    <scope>NUCLEOTIDE SEQUENCE</scope>
    <source>
        <strain evidence="2">VKM B-1606</strain>
    </source>
</reference>
<proteinExistence type="predicted"/>
<dbReference type="Pfam" id="PF07330">
    <property type="entry name" value="DUF1467"/>
    <property type="match status" value="1"/>
</dbReference>
<evidence type="ECO:0000313" key="2">
    <source>
        <dbReference type="EMBL" id="GLK56231.1"/>
    </source>
</evidence>
<keyword evidence="1" id="KW-0812">Transmembrane</keyword>
<name>A0A9W6MSP3_9HYPH</name>
<keyword evidence="1" id="KW-1133">Transmembrane helix</keyword>
<dbReference type="Proteomes" id="UP001143400">
    <property type="component" value="Unassembled WGS sequence"/>
</dbReference>
<feature type="transmembrane region" description="Helical" evidence="1">
    <location>
        <begin position="54"/>
        <end position="73"/>
    </location>
</feature>
<comment type="caution">
    <text evidence="2">The sequence shown here is derived from an EMBL/GenBank/DDBJ whole genome shotgun (WGS) entry which is preliminary data.</text>
</comment>
<gene>
    <name evidence="2" type="ORF">GCM10008170_22500</name>
    <name evidence="3" type="ORF">JOD31_002268</name>
</gene>
<dbReference type="AlphaFoldDB" id="A0A9W6MSP3"/>